<name>A0A0A9GPY2_ARUDO</name>
<sequence>MSYPGNGVQLHCSSDAYGRSCVRNVDSVCVPPIESLLRHKISTLAYLAYALRGEYSLYLPNWLQQPRRPALWFVCVLTWSRRKMKLVGSFFLLTVSCVNGNPVVY</sequence>
<protein>
    <submittedName>
        <fullName evidence="1">Uncharacterized protein</fullName>
    </submittedName>
</protein>
<accession>A0A0A9GPY2</accession>
<evidence type="ECO:0000313" key="1">
    <source>
        <dbReference type="EMBL" id="JAE27185.1"/>
    </source>
</evidence>
<reference evidence="1" key="2">
    <citation type="journal article" date="2015" name="Data Brief">
        <title>Shoot transcriptome of the giant reed, Arundo donax.</title>
        <authorList>
            <person name="Barrero R.A."/>
            <person name="Guerrero F.D."/>
            <person name="Moolhuijzen P."/>
            <person name="Goolsby J.A."/>
            <person name="Tidwell J."/>
            <person name="Bellgard S.E."/>
            <person name="Bellgard M.I."/>
        </authorList>
    </citation>
    <scope>NUCLEOTIDE SEQUENCE</scope>
    <source>
        <tissue evidence="1">Shoot tissue taken approximately 20 cm above the soil surface</tissue>
    </source>
</reference>
<dbReference type="AlphaFoldDB" id="A0A0A9GPY2"/>
<organism evidence="1">
    <name type="scientific">Arundo donax</name>
    <name type="common">Giant reed</name>
    <name type="synonym">Donax arundinaceus</name>
    <dbReference type="NCBI Taxonomy" id="35708"/>
    <lineage>
        <taxon>Eukaryota</taxon>
        <taxon>Viridiplantae</taxon>
        <taxon>Streptophyta</taxon>
        <taxon>Embryophyta</taxon>
        <taxon>Tracheophyta</taxon>
        <taxon>Spermatophyta</taxon>
        <taxon>Magnoliopsida</taxon>
        <taxon>Liliopsida</taxon>
        <taxon>Poales</taxon>
        <taxon>Poaceae</taxon>
        <taxon>PACMAD clade</taxon>
        <taxon>Arundinoideae</taxon>
        <taxon>Arundineae</taxon>
        <taxon>Arundo</taxon>
    </lineage>
</organism>
<reference evidence="1" key="1">
    <citation type="submission" date="2014-09" db="EMBL/GenBank/DDBJ databases">
        <authorList>
            <person name="Magalhaes I.L.F."/>
            <person name="Oliveira U."/>
            <person name="Santos F.R."/>
            <person name="Vidigal T.H.D.A."/>
            <person name="Brescovit A.D."/>
            <person name="Santos A.J."/>
        </authorList>
    </citation>
    <scope>NUCLEOTIDE SEQUENCE</scope>
    <source>
        <tissue evidence="1">Shoot tissue taken approximately 20 cm above the soil surface</tissue>
    </source>
</reference>
<dbReference type="EMBL" id="GBRH01170711">
    <property type="protein sequence ID" value="JAE27185.1"/>
    <property type="molecule type" value="Transcribed_RNA"/>
</dbReference>
<proteinExistence type="predicted"/>